<organism evidence="3 4">
    <name type="scientific">Tumebacillus amylolyticus</name>
    <dbReference type="NCBI Taxonomy" id="2801339"/>
    <lineage>
        <taxon>Bacteria</taxon>
        <taxon>Bacillati</taxon>
        <taxon>Bacillota</taxon>
        <taxon>Bacilli</taxon>
        <taxon>Bacillales</taxon>
        <taxon>Alicyclobacillaceae</taxon>
        <taxon>Tumebacillus</taxon>
    </lineage>
</organism>
<dbReference type="InterPro" id="IPR013486">
    <property type="entry name" value="SpoIID/LytB"/>
</dbReference>
<dbReference type="InterPro" id="IPR013693">
    <property type="entry name" value="SpoIID/LytB_N"/>
</dbReference>
<keyword evidence="1" id="KW-0732">Signal</keyword>
<dbReference type="RefSeq" id="WP_201637570.1">
    <property type="nucleotide sequence ID" value="NZ_JAEQNB010000006.1"/>
</dbReference>
<dbReference type="Pfam" id="PF08486">
    <property type="entry name" value="SpoIID"/>
    <property type="match status" value="1"/>
</dbReference>
<dbReference type="EMBL" id="JAEQNB010000006">
    <property type="protein sequence ID" value="MBL0388613.1"/>
    <property type="molecule type" value="Genomic_DNA"/>
</dbReference>
<protein>
    <submittedName>
        <fullName evidence="3">SpoIID/LytB domain-containing protein</fullName>
    </submittedName>
</protein>
<gene>
    <name evidence="3" type="ORF">JJB07_18570</name>
</gene>
<feature type="chain" id="PRO_5046266309" evidence="1">
    <location>
        <begin position="26"/>
        <end position="651"/>
    </location>
</feature>
<proteinExistence type="predicted"/>
<accession>A0ABS1JE89</accession>
<reference evidence="3 4" key="1">
    <citation type="submission" date="2021-01" db="EMBL/GenBank/DDBJ databases">
        <title>Tumebacillus sp. strain ITR2 16S ribosomal RNA gene Genome sequencing and assembly.</title>
        <authorList>
            <person name="Kang M."/>
        </authorList>
    </citation>
    <scope>NUCLEOTIDE SEQUENCE [LARGE SCALE GENOMIC DNA]</scope>
    <source>
        <strain evidence="3 4">ITR2</strain>
    </source>
</reference>
<evidence type="ECO:0000259" key="2">
    <source>
        <dbReference type="Pfam" id="PF08486"/>
    </source>
</evidence>
<feature type="domain" description="Sporulation stage II protein D amidase enhancer LytB N-terminal" evidence="2">
    <location>
        <begin position="284"/>
        <end position="372"/>
    </location>
</feature>
<evidence type="ECO:0000256" key="1">
    <source>
        <dbReference type="SAM" id="SignalP"/>
    </source>
</evidence>
<sequence>MARGTGMLAMAAMVSTLLFPSGAFAGDDNKIMDSIEHAFVVSAVADGSEYHYTVIANGQAKSYYTNNKSFVAQAGQYVSFKAKDDRIVDFRGAAVTAPYFHEKVMAKTTTTHTLDLELHGALRLADTYSVFRVENGHVIPQSFQDIAVGAENVSVFYDEQGQGDLVLLEGKTPVNTMRVGINNNGFASLDHARLDFTSAGGLKVEDKKSHWTTDIAASTAVALVPGADGTHVSVAGQDLYVSTNRLYVYPAVESTPVQIMTFKRAYGYPLYHGDFEITPSTTAGKLQLINEVQIEDYLRQVVPSEMPASFGLEALKAQSVAARTYALGDYESTRYATKGFHVDDSTLSQVYNNSAENDLTSQAVKETKGLIMKSGDALVDARYYSTSGGYGAAKHEVWADGNGSFPGTPLSYLDAKSYVYDPAQPGELLNLNTQDEAALNSFYKNLSLTGYDSESYYFRWKVGFSKTELQNTINSNLSDRYKADPNAILTLDANGQYVSKPIPAGGVGTVNNLYVAKRGTGGNMMELVIEGSTGTYKIVKEYNIRFTIRPNKAYTGGADVLLSRAKGGSSAYDPAFVLKNYTILPSAFATFDIARDADGNLTTVTFYGGGNGHGVGMSQYGASSLGAQGWSYDRILNAYYSGMELVNVYEM</sequence>
<feature type="signal peptide" evidence="1">
    <location>
        <begin position="1"/>
        <end position="25"/>
    </location>
</feature>
<keyword evidence="4" id="KW-1185">Reference proteome</keyword>
<evidence type="ECO:0000313" key="4">
    <source>
        <dbReference type="Proteomes" id="UP000602284"/>
    </source>
</evidence>
<dbReference type="NCBIfam" id="TIGR02669">
    <property type="entry name" value="SpoIID_LytB"/>
    <property type="match status" value="1"/>
</dbReference>
<comment type="caution">
    <text evidence="3">The sequence shown here is derived from an EMBL/GenBank/DDBJ whole genome shotgun (WGS) entry which is preliminary data.</text>
</comment>
<name>A0ABS1JE89_9BACL</name>
<dbReference type="Proteomes" id="UP000602284">
    <property type="component" value="Unassembled WGS sequence"/>
</dbReference>
<evidence type="ECO:0000313" key="3">
    <source>
        <dbReference type="EMBL" id="MBL0388613.1"/>
    </source>
</evidence>